<reference evidence="8" key="1">
    <citation type="submission" date="2022-11" db="UniProtKB">
        <authorList>
            <consortium name="WormBaseParasite"/>
        </authorList>
    </citation>
    <scope>IDENTIFICATION</scope>
</reference>
<dbReference type="SUPFAM" id="SSF57716">
    <property type="entry name" value="Glucocorticoid receptor-like (DNA-binding domain)"/>
    <property type="match status" value="1"/>
</dbReference>
<evidence type="ECO:0000313" key="8">
    <source>
        <dbReference type="WBParaSite" id="scaffold1338_cov189.g2919"/>
    </source>
</evidence>
<feature type="compositionally biased region" description="Basic and acidic residues" evidence="5">
    <location>
        <begin position="243"/>
        <end position="252"/>
    </location>
</feature>
<feature type="compositionally biased region" description="Low complexity" evidence="5">
    <location>
        <begin position="232"/>
        <end position="242"/>
    </location>
</feature>
<dbReference type="Pfam" id="PF00412">
    <property type="entry name" value="LIM"/>
    <property type="match status" value="1"/>
</dbReference>
<feature type="region of interest" description="Disordered" evidence="5">
    <location>
        <begin position="230"/>
        <end position="252"/>
    </location>
</feature>
<accession>A0A915LN76</accession>
<evidence type="ECO:0000259" key="6">
    <source>
        <dbReference type="PROSITE" id="PS50023"/>
    </source>
</evidence>
<sequence length="252" mass="28697">MRSTKELSQWLEACGLNQTPWASDPADWATLLNLLTRLLHSTLELRFFSFKALELAEKVLGVPQFTVIADMKKSLAEDQLALFVSFCALRYAVEHVDTKPIHDFQFTFRIYFNMDLDGSKRECNTCGNIVHLIERVTLIGRIWHRACLKCSLCGRQLYRGAFYLLHFSDASIRLECLEHGANAILFGDPKEKIFSKDTSTSKEEEESIESKIALAAAACHDAPIPKPRVSLQQTCNKQQQQKNGEKTWEVKI</sequence>
<dbReference type="Proteomes" id="UP000887561">
    <property type="component" value="Unplaced"/>
</dbReference>
<dbReference type="InterPro" id="IPR001781">
    <property type="entry name" value="Znf_LIM"/>
</dbReference>
<proteinExistence type="predicted"/>
<evidence type="ECO:0000256" key="4">
    <source>
        <dbReference type="PROSITE-ProRule" id="PRU00125"/>
    </source>
</evidence>
<feature type="domain" description="LIM zinc-binding" evidence="6">
    <location>
        <begin position="121"/>
        <end position="186"/>
    </location>
</feature>
<evidence type="ECO:0000256" key="3">
    <source>
        <dbReference type="ARBA" id="ARBA00023038"/>
    </source>
</evidence>
<protein>
    <submittedName>
        <fullName evidence="8">LIM zinc-binding domain-containing protein</fullName>
    </submittedName>
</protein>
<evidence type="ECO:0000256" key="1">
    <source>
        <dbReference type="ARBA" id="ARBA00022723"/>
    </source>
</evidence>
<evidence type="ECO:0000256" key="2">
    <source>
        <dbReference type="ARBA" id="ARBA00022833"/>
    </source>
</evidence>
<keyword evidence="1 4" id="KW-0479">Metal-binding</keyword>
<evidence type="ECO:0000256" key="5">
    <source>
        <dbReference type="SAM" id="MobiDB-lite"/>
    </source>
</evidence>
<keyword evidence="2 4" id="KW-0862">Zinc</keyword>
<dbReference type="PROSITE" id="PS00478">
    <property type="entry name" value="LIM_DOMAIN_1"/>
    <property type="match status" value="1"/>
</dbReference>
<dbReference type="GO" id="GO:0046872">
    <property type="term" value="F:metal ion binding"/>
    <property type="evidence" value="ECO:0007669"/>
    <property type="project" value="UniProtKB-KW"/>
</dbReference>
<dbReference type="WBParaSite" id="scaffold1338_cov189.g2919">
    <property type="protein sequence ID" value="scaffold1338_cov189.g2919"/>
    <property type="gene ID" value="scaffold1338_cov189.g2919"/>
</dbReference>
<keyword evidence="3 4" id="KW-0440">LIM domain</keyword>
<dbReference type="Gene3D" id="2.10.110.10">
    <property type="entry name" value="Cysteine Rich Protein"/>
    <property type="match status" value="1"/>
</dbReference>
<keyword evidence="7" id="KW-1185">Reference proteome</keyword>
<dbReference type="PROSITE" id="PS50023">
    <property type="entry name" value="LIM_DOMAIN_2"/>
    <property type="match status" value="1"/>
</dbReference>
<organism evidence="7 8">
    <name type="scientific">Meloidogyne javanica</name>
    <name type="common">Root-knot nematode worm</name>
    <dbReference type="NCBI Taxonomy" id="6303"/>
    <lineage>
        <taxon>Eukaryota</taxon>
        <taxon>Metazoa</taxon>
        <taxon>Ecdysozoa</taxon>
        <taxon>Nematoda</taxon>
        <taxon>Chromadorea</taxon>
        <taxon>Rhabditida</taxon>
        <taxon>Tylenchina</taxon>
        <taxon>Tylenchomorpha</taxon>
        <taxon>Tylenchoidea</taxon>
        <taxon>Meloidogynidae</taxon>
        <taxon>Meloidogyninae</taxon>
        <taxon>Meloidogyne</taxon>
        <taxon>Meloidogyne incognita group</taxon>
    </lineage>
</organism>
<name>A0A915LN76_MELJA</name>
<dbReference type="AlphaFoldDB" id="A0A915LN76"/>
<evidence type="ECO:0000313" key="7">
    <source>
        <dbReference type="Proteomes" id="UP000887561"/>
    </source>
</evidence>